<accession>A0ABQ8W0N4</accession>
<keyword evidence="1" id="KW-0732">Signal</keyword>
<evidence type="ECO:0000313" key="3">
    <source>
        <dbReference type="Proteomes" id="UP001220256"/>
    </source>
</evidence>
<evidence type="ECO:0000313" key="2">
    <source>
        <dbReference type="EMBL" id="KAJ5253466.1"/>
    </source>
</evidence>
<keyword evidence="3" id="KW-1185">Reference proteome</keyword>
<evidence type="ECO:0008006" key="4">
    <source>
        <dbReference type="Google" id="ProtNLM"/>
    </source>
</evidence>
<gene>
    <name evidence="2" type="ORF">N7505_012129</name>
</gene>
<comment type="caution">
    <text evidence="2">The sequence shown here is derived from an EMBL/GenBank/DDBJ whole genome shotgun (WGS) entry which is preliminary data.</text>
</comment>
<organism evidence="2 3">
    <name type="scientific">Penicillium chrysogenum</name>
    <name type="common">Penicillium notatum</name>
    <dbReference type="NCBI Taxonomy" id="5076"/>
    <lineage>
        <taxon>Eukaryota</taxon>
        <taxon>Fungi</taxon>
        <taxon>Dikarya</taxon>
        <taxon>Ascomycota</taxon>
        <taxon>Pezizomycotina</taxon>
        <taxon>Eurotiomycetes</taxon>
        <taxon>Eurotiomycetidae</taxon>
        <taxon>Eurotiales</taxon>
        <taxon>Aspergillaceae</taxon>
        <taxon>Penicillium</taxon>
        <taxon>Penicillium chrysogenum species complex</taxon>
    </lineage>
</organism>
<feature type="chain" id="PRO_5047089583" description="Hydrophobin" evidence="1">
    <location>
        <begin position="20"/>
        <end position="73"/>
    </location>
</feature>
<evidence type="ECO:0000256" key="1">
    <source>
        <dbReference type="SAM" id="SignalP"/>
    </source>
</evidence>
<dbReference type="Proteomes" id="UP001220256">
    <property type="component" value="Unassembled WGS sequence"/>
</dbReference>
<reference evidence="2 3" key="1">
    <citation type="journal article" date="2023" name="IMA Fungus">
        <title>Comparative genomic study of the Penicillium genus elucidates a diverse pangenome and 15 lateral gene transfer events.</title>
        <authorList>
            <person name="Petersen C."/>
            <person name="Sorensen T."/>
            <person name="Nielsen M.R."/>
            <person name="Sondergaard T.E."/>
            <person name="Sorensen J.L."/>
            <person name="Fitzpatrick D.A."/>
            <person name="Frisvad J.C."/>
            <person name="Nielsen K.L."/>
        </authorList>
    </citation>
    <scope>NUCLEOTIDE SEQUENCE [LARGE SCALE GENOMIC DNA]</scope>
    <source>
        <strain evidence="2 3">IBT 3361</strain>
    </source>
</reference>
<sequence length="73" mass="7856">MHFNTFLTLSLAAFAAVSASPASDLEARDKIQCKNNQKAVCKVKDVTIFAILSDLDALNCINVLNGNQVCVDL</sequence>
<proteinExistence type="predicted"/>
<name>A0ABQ8W0N4_PENCH</name>
<dbReference type="EMBL" id="JAPVEB010000012">
    <property type="protein sequence ID" value="KAJ5253466.1"/>
    <property type="molecule type" value="Genomic_DNA"/>
</dbReference>
<protein>
    <recommendedName>
        <fullName evidence="4">Hydrophobin</fullName>
    </recommendedName>
</protein>
<feature type="signal peptide" evidence="1">
    <location>
        <begin position="1"/>
        <end position="19"/>
    </location>
</feature>